<keyword evidence="1" id="KW-1185">Reference proteome</keyword>
<proteinExistence type="predicted"/>
<organism evidence="1 2">
    <name type="scientific">Romanomermis culicivorax</name>
    <name type="common">Nematode worm</name>
    <dbReference type="NCBI Taxonomy" id="13658"/>
    <lineage>
        <taxon>Eukaryota</taxon>
        <taxon>Metazoa</taxon>
        <taxon>Ecdysozoa</taxon>
        <taxon>Nematoda</taxon>
        <taxon>Enoplea</taxon>
        <taxon>Dorylaimia</taxon>
        <taxon>Mermithida</taxon>
        <taxon>Mermithoidea</taxon>
        <taxon>Mermithidae</taxon>
        <taxon>Romanomermis</taxon>
    </lineage>
</organism>
<dbReference type="Proteomes" id="UP000887565">
    <property type="component" value="Unplaced"/>
</dbReference>
<accession>A0A915I346</accession>
<sequence>MNVPKDRHLPVISNTMSIHPGGNSGLTITTAIRLFKHDHFAMGNVQLEEKKKKVPQVQYECGKKQCARAALQCFLKNLDSGLRRIQYHIFLVQKSYIGCNVPLEYIESTNSRRVPLALHHWYHDFKITK</sequence>
<evidence type="ECO:0000313" key="1">
    <source>
        <dbReference type="Proteomes" id="UP000887565"/>
    </source>
</evidence>
<dbReference type="AlphaFoldDB" id="A0A915I346"/>
<dbReference type="WBParaSite" id="nRc.2.0.1.t08552-RA">
    <property type="protein sequence ID" value="nRc.2.0.1.t08552-RA"/>
    <property type="gene ID" value="nRc.2.0.1.g08552"/>
</dbReference>
<name>A0A915I346_ROMCU</name>
<reference evidence="2" key="1">
    <citation type="submission" date="2022-11" db="UniProtKB">
        <authorList>
            <consortium name="WormBaseParasite"/>
        </authorList>
    </citation>
    <scope>IDENTIFICATION</scope>
</reference>
<protein>
    <submittedName>
        <fullName evidence="2">Uncharacterized protein</fullName>
    </submittedName>
</protein>
<evidence type="ECO:0000313" key="2">
    <source>
        <dbReference type="WBParaSite" id="nRc.2.0.1.t08552-RA"/>
    </source>
</evidence>